<reference evidence="3" key="1">
    <citation type="journal article" date="2023" name="Mol. Phylogenet. Evol.">
        <title>Genome-scale phylogeny and comparative genomics of the fungal order Sordariales.</title>
        <authorList>
            <person name="Hensen N."/>
            <person name="Bonometti L."/>
            <person name="Westerberg I."/>
            <person name="Brannstrom I.O."/>
            <person name="Guillou S."/>
            <person name="Cros-Aarteil S."/>
            <person name="Calhoun S."/>
            <person name="Haridas S."/>
            <person name="Kuo A."/>
            <person name="Mondo S."/>
            <person name="Pangilinan J."/>
            <person name="Riley R."/>
            <person name="LaButti K."/>
            <person name="Andreopoulos B."/>
            <person name="Lipzen A."/>
            <person name="Chen C."/>
            <person name="Yan M."/>
            <person name="Daum C."/>
            <person name="Ng V."/>
            <person name="Clum A."/>
            <person name="Steindorff A."/>
            <person name="Ohm R.A."/>
            <person name="Martin F."/>
            <person name="Silar P."/>
            <person name="Natvig D.O."/>
            <person name="Lalanne C."/>
            <person name="Gautier V."/>
            <person name="Ament-Velasquez S.L."/>
            <person name="Kruys A."/>
            <person name="Hutchinson M.I."/>
            <person name="Powell A.J."/>
            <person name="Barry K."/>
            <person name="Miller A.N."/>
            <person name="Grigoriev I.V."/>
            <person name="Debuchy R."/>
            <person name="Gladieux P."/>
            <person name="Hiltunen Thoren M."/>
            <person name="Johannesson H."/>
        </authorList>
    </citation>
    <scope>NUCLEOTIDE SEQUENCE</scope>
    <source>
        <strain evidence="3">PSN309</strain>
    </source>
</reference>
<dbReference type="EMBL" id="MU864597">
    <property type="protein sequence ID" value="KAK4182912.1"/>
    <property type="molecule type" value="Genomic_DNA"/>
</dbReference>
<dbReference type="Gene3D" id="3.30.565.10">
    <property type="entry name" value="Histidine kinase-like ATPase, C-terminal domain"/>
    <property type="match status" value="1"/>
</dbReference>
<evidence type="ECO:0000313" key="4">
    <source>
        <dbReference type="Proteomes" id="UP001302126"/>
    </source>
</evidence>
<reference evidence="3" key="2">
    <citation type="submission" date="2023-05" db="EMBL/GenBank/DDBJ databases">
        <authorList>
            <consortium name="Lawrence Berkeley National Laboratory"/>
            <person name="Steindorff A."/>
            <person name="Hensen N."/>
            <person name="Bonometti L."/>
            <person name="Westerberg I."/>
            <person name="Brannstrom I.O."/>
            <person name="Guillou S."/>
            <person name="Cros-Aarteil S."/>
            <person name="Calhoun S."/>
            <person name="Haridas S."/>
            <person name="Kuo A."/>
            <person name="Mondo S."/>
            <person name="Pangilinan J."/>
            <person name="Riley R."/>
            <person name="Labutti K."/>
            <person name="Andreopoulos B."/>
            <person name="Lipzen A."/>
            <person name="Chen C."/>
            <person name="Yanf M."/>
            <person name="Daum C."/>
            <person name="Ng V."/>
            <person name="Clum A."/>
            <person name="Ohm R."/>
            <person name="Martin F."/>
            <person name="Silar P."/>
            <person name="Natvig D."/>
            <person name="Lalanne C."/>
            <person name="Gautier V."/>
            <person name="Ament-Velasquez S.L."/>
            <person name="Kruys A."/>
            <person name="Hutchinson M.I."/>
            <person name="Powell A.J."/>
            <person name="Barry K."/>
            <person name="Miller A.N."/>
            <person name="Grigoriev I.V."/>
            <person name="Debuchy R."/>
            <person name="Gladieux P."/>
            <person name="Thoren M.H."/>
            <person name="Johannesson H."/>
        </authorList>
    </citation>
    <scope>NUCLEOTIDE SEQUENCE</scope>
    <source>
        <strain evidence="3">PSN309</strain>
    </source>
</reference>
<gene>
    <name evidence="3" type="ORF">QBC35DRAFT_135831</name>
</gene>
<dbReference type="Pfam" id="PF06985">
    <property type="entry name" value="HET"/>
    <property type="match status" value="1"/>
</dbReference>
<name>A0AAN6WMK2_9PEZI</name>
<sequence>MASEFPESFEEARQHILDIPRLNGLLGVGGEVFENALSLISELYRKPTHFLLELIQNADDNEYDPDVIPALSLSCKGRTLRLSCNERGFSKRNVEAICGVGRSTKTGSTKKTGVIGEKGVGFKSVFKAAGVVWIRSGHYSFKFDKTAPLGTLVPLWVDSPDPAIQGTDIQFELLEEFDIGDLVQELQGMDSRILLFLRRIKRIDILVETSDMPNYVTSLGKSQSLDDKNTHSVVVLHQNQTNEEFLVFQHTCENLPHDPKRPGISESEITLAFPLGGTGPEGRQYPTQAVYSFLPIRDYGFKFLLNADLVLNASREAIMETSAWNKALRDSLPAIFQQALTPLRNTPLQYSWSAFLPSSRPEMQDFFTGLEAATLEVISKEPVLESVYGDLKVPSGLKYVPLELRDPATGLPLAMLSFDSTSAGHLLHHRYHPDQLPLLTQLGVQVLSNVEYLAFLSAQISMYPDEYQRKDMRWHSLLAKQLSSILSSNPEFLDDVKPLPLVLLRDGAWTSTLNHTVVFNRIDDGYSADGLPIKIPSGLDIVEVDPNVAEDSSHRVLLGMLGVKEMSANTICEALADFHLNVTNQDAGLIDRFIEHITYMYRAGWKNPNKHDLWFVTEDGDIRRGSQLYVESSGLQRLVMDDIVATNSTCHIPFLNQRYYEQHSALPNRRKEFLSWLLECHELSDVPRLAHYNFYGRRNGAFNMTNEFYHVITAFSSTIVLILLKENWQYYGRWILPSFVPHPGESTATERTLFDLSRQEILRTLSKMRVGCFYDRSGQLKGDTQLGQTVLSRKRIKKDSAPFFRPFLDIPDPENDEWDFLQVFGVVVHAGMISSLSSKLRKLIERLETLSEGDDIHFTRSEVAELYRDIDLEGARELAEVQEIFKTKALIYVPPTNETQSARSWYTTRDCKWNGDRCLKKTPILRKYYPGLHGFFYEKLKIPLADPDTAVEELLQITEEDSLTYISGLFLHLARSFSSSSDVTELDLSQQLRSQNIFPIRDKSSTRSFDRLANGLDTNMWFIGDRRHLRDCFTGKVGLLAFSDEVFLKLRTFLGALGVGDRCLSLHAQPTLMLDHVGAIGFLDKFTNIVRSKVEYIARIIPQEIQERNRFLRRMLEVNVFSAQKLEVCWKIDVVDSTIEGAPESSRGTVLETGDTIEIYISQTDKQRKSLPVDVVEEIVKLSNINADMVWILHHILMENDTRQIEELLDRRGILSDPAESWAVFDTAAEASFTKCAIAFGGHTMGSRPRVDELLSDFLDHLEQDQATQTMMNKCWEGNKVDDMKALLMELCRRNKQSPSLFVPMGYLDKVVGASEENYRVPEHQFYSNINQLTPTGKSDKTSLVLPGILEITRHKQFRWAVFGPPGNTLDDEMMFFGELYVSRLFEIHLGVSYVPELHWTSNLRTRAGLEPVSTSCEKGHTPAFTIQDTSQSFWKVLASNGAEIPPAKNNSYHEFHVDVITLDGELGTSTFFMHPNQCNHFRKHTLLGHTSLQKDQLIIPVLAVVSRTHSTEPSVALLVDPYAFELRGGLHLEPLGHLRGRIDPRISDHIMLRDSVPRTEKHRLSLSSISRTEKHRLSLSSLSRTEKHRQSLSLPSQSSLKDKIKSLLRGSQGAKQGDFQYQPLASHRGIRLLELDPGCDDDPLQGKITFAKSVASAGQYCAMSYPWGDKLKPYRLSTPEGAIWITASCHSVLRRIRSITGRSNGSHAPQPIWIDAICINQSDHHEKTSQIRLMREIFQSAHCVWGWLGDELDDSALAIQTLLQIRANHLVVNEEKEWPQNLAYPPRSWKLPEEGIPPNDDATGVWRAIACLLERPWFKRAWITQEIVLSRHLWIICGTSDEILWDTLYEASRVTLSVVSKVVQRGFQSPLPGFSSAEPAILALGRIRRLYQQGNVKLDFLTLLQRFSYTQASLDRDKLFALLGLASDTSEDVFDPDYKSFLETVVMRYAREFVKRDKGLDMLYRAGISKGAESFASWIPNWTAEDGMHTRTISTWQSSKGPFEACLDSETGFFAQVSEGLSEGFSGGYRPSLQLTATVIDTITEIGDKTLKESDIWTVQNEILRKLDEMPTYPTGEPISEVKARLPIGDAAHPYYETEATVPADLAPEAGVARTSQRWEFEPSALFVPTIQTFFNFLRNSDQAVKENMWRYWRTAAAFSLRLGHGARYCRTSRGYAGLVPYETKPGDVAAIVHGAVVPFIFRAAEEANGVQGDGGEDKGEKAFSLIGECYIHGLMHGEGLRLDGIGAEKVVKLR</sequence>
<dbReference type="InterPro" id="IPR036890">
    <property type="entry name" value="HATPase_C_sf"/>
</dbReference>
<protein>
    <recommendedName>
        <fullName evidence="2">Heterokaryon incompatibility domain-containing protein</fullName>
    </recommendedName>
</protein>
<dbReference type="PANTHER" id="PTHR32387">
    <property type="entry name" value="WU:FJ29H11"/>
    <property type="match status" value="1"/>
</dbReference>
<dbReference type="PANTHER" id="PTHR32387:SF0">
    <property type="entry name" value="PROTEIN NO VEIN"/>
    <property type="match status" value="1"/>
</dbReference>
<dbReference type="InterPro" id="IPR010730">
    <property type="entry name" value="HET"/>
</dbReference>
<feature type="region of interest" description="Disordered" evidence="1">
    <location>
        <begin position="1578"/>
        <end position="1597"/>
    </location>
</feature>
<accession>A0AAN6WMK2</accession>
<proteinExistence type="predicted"/>
<evidence type="ECO:0000259" key="2">
    <source>
        <dbReference type="Pfam" id="PF06985"/>
    </source>
</evidence>
<evidence type="ECO:0000313" key="3">
    <source>
        <dbReference type="EMBL" id="KAK4182912.1"/>
    </source>
</evidence>
<comment type="caution">
    <text evidence="3">The sequence shown here is derived from an EMBL/GenBank/DDBJ whole genome shotgun (WGS) entry which is preliminary data.</text>
</comment>
<dbReference type="NCBIfam" id="NF047352">
    <property type="entry name" value="P_loop_sacsin"/>
    <property type="match status" value="1"/>
</dbReference>
<keyword evidence="4" id="KW-1185">Reference proteome</keyword>
<dbReference type="Pfam" id="PF26639">
    <property type="entry name" value="Het-6_barrel"/>
    <property type="match status" value="1"/>
</dbReference>
<dbReference type="InterPro" id="IPR052957">
    <property type="entry name" value="Auxin_embryo_med"/>
</dbReference>
<organism evidence="3 4">
    <name type="scientific">Podospora australis</name>
    <dbReference type="NCBI Taxonomy" id="1536484"/>
    <lineage>
        <taxon>Eukaryota</taxon>
        <taxon>Fungi</taxon>
        <taxon>Dikarya</taxon>
        <taxon>Ascomycota</taxon>
        <taxon>Pezizomycotina</taxon>
        <taxon>Sordariomycetes</taxon>
        <taxon>Sordariomycetidae</taxon>
        <taxon>Sordariales</taxon>
        <taxon>Podosporaceae</taxon>
        <taxon>Podospora</taxon>
    </lineage>
</organism>
<dbReference type="SUPFAM" id="SSF55874">
    <property type="entry name" value="ATPase domain of HSP90 chaperone/DNA topoisomerase II/histidine kinase"/>
    <property type="match status" value="1"/>
</dbReference>
<evidence type="ECO:0000256" key="1">
    <source>
        <dbReference type="SAM" id="MobiDB-lite"/>
    </source>
</evidence>
<feature type="domain" description="Heterokaryon incompatibility" evidence="2">
    <location>
        <begin position="1661"/>
        <end position="1827"/>
    </location>
</feature>
<dbReference type="Proteomes" id="UP001302126">
    <property type="component" value="Unassembled WGS sequence"/>
</dbReference>